<dbReference type="InterPro" id="IPR011013">
    <property type="entry name" value="Gal_mutarotase_sf_dom"/>
</dbReference>
<sequence length="1507" mass="162678">MMKRGLLSALIVVLLATFGNGAVAPRASANAPDDFDRLRIKWKELQTGGTSYDETEPHIADRIAGITAEAQAYWDTMEKGTDRAYLWSGARNVKSASAEKTSTYGWLKGMALAYVTKGSALEGNAALKDDIIDALDWLYDNAYNENFAQTGNWWDWQIGVPQQLLNIMVYMYDDLDAGRIADYANAVKKFTNAGKINQYTGANRVWISAIVGLTGAVTKNGPQLAAARDGLSEVFLYVTNGDGFYEDGSFIQHGTLAYNGGYGRALLLDVSRMVYWLEESPWEVTDPNQDHIVRWVYDSFEPLMYKGLMMDMTRGREISRYYSTDHVSGHGIISAVMYVSKFAPTADAAAFRSMAKGWIVQDTYRDYFEHASIPSIVWAMDIVDDPDVEPRTPPSLYKQYAGMDRAVQIRPNYTFGLSMSSDRIATHETINGENRRGWYTGEGMTYLYNSDISQYTDDFWPTVDPYRLPGTTVDTQRRADGSGNGYRDSQREAGGADMLGLYGTSAMKVKAQSSSMTAKKAWFAFDDEIVALGAGITSADGRTIETTIDNRKLAGAGNEPLTVNGAAQPTAIGWQAAMTDVRTMHLTGSIPGSDIGYYFPGGAALNGLRELRTGSWSEIDGRNTAPTDPIARPYMTLWFDHGIDPANETYEYVLLPGKTAAQVEAYASAPEITILENSPEAQAVRENGLNITGIQFWNDAPKTVGGVTSDKRAAVMTHETDDELAVSVSDPSQKNTGTIQIEIERSATAVNGLEPGVTVTQLSPTIRMTVHTAASEGKTFRASFRLAPVTSPPGTPDGLEAAAADAGEVMLSWNGVAQASGYLIKYGISSGNYTETVDAGPVTSYKMQGLTDGQLYYFTVSAYNSLGESANAGERTAVPMYSKVMDNADASGVTVIGDWVSSTKDSKYGPDYLHDDNAGRGTKSVTFTPELPAGTYKVSVWWVANANRSSTVPISVRHAGGTNTVAVDQRVDGGQWKDLGVHEFTGGSAEGVEISNAGANGYVVADAVKFERTIVTVPEIVSAEPGLESVALRWMPVDGATGYTVQYGTASGMYSNTADAGIATSFTIKGLTIGTPYYVTVRARLTSGESPNAAEVVATPTTVKIMDDADEGVAKIGEWFAGVPTAETYGAGFIHDKALGRGTKRVEFVPDLPAGTYKVSMWWTTHANRSAAVPVTIDHAGIQEPAIRVNERINGGKWNELGDFEFLGGPTEKVTISNAVTDGYVVVDALKFERILPPDETPPSTEAVVEGTEGTNGWYVSDATVTLQAADDRSGAERTYYSVDGGPEEQGNQVTIASEGTHTISYYSVDRAGNVEEKRELTVKLDKTKPSFGVTVTTATYGSQPLVGGLSFPDGDPIALDVQADDAASGVERRTIETCYGDGECTAYEGPLDWAGRLGEHAIRVTIADRAGHTSQAEFIVYVATDVESMRRLLDRLGVAGPLLAQLNNRLDQAARQLEQGHADQAAKHMHDFIQHLNNEALSGHVDPGAKSVLSSDAIALIEQWKK</sequence>
<dbReference type="Gene3D" id="2.60.40.10">
    <property type="entry name" value="Immunoglobulins"/>
    <property type="match status" value="2"/>
</dbReference>
<dbReference type="PROSITE" id="PS50853">
    <property type="entry name" value="FN3"/>
    <property type="match status" value="2"/>
</dbReference>
<feature type="signal peptide" evidence="6">
    <location>
        <begin position="1"/>
        <end position="24"/>
    </location>
</feature>
<feature type="chain" id="PRO_5038930651" description="Fibronectin type-III domain-containing protein" evidence="6">
    <location>
        <begin position="25"/>
        <end position="1507"/>
    </location>
</feature>
<dbReference type="InterPro" id="IPR013783">
    <property type="entry name" value="Ig-like_fold"/>
</dbReference>
<dbReference type="InterPro" id="IPR003159">
    <property type="entry name" value="Lyase_8_central_dom"/>
</dbReference>
<evidence type="ECO:0000313" key="8">
    <source>
        <dbReference type="EMBL" id="TLS51812.1"/>
    </source>
</evidence>
<dbReference type="Proteomes" id="UP000309676">
    <property type="component" value="Unassembled WGS sequence"/>
</dbReference>
<dbReference type="InterPro" id="IPR012970">
    <property type="entry name" value="Lyase_8_alpha_N"/>
</dbReference>
<protein>
    <recommendedName>
        <fullName evidence="7">Fibronectin type-III domain-containing protein</fullName>
    </recommendedName>
</protein>
<dbReference type="Gene3D" id="1.50.10.100">
    <property type="entry name" value="Chondroitin AC/alginate lyase"/>
    <property type="match status" value="1"/>
</dbReference>
<dbReference type="GO" id="GO:0005975">
    <property type="term" value="P:carbohydrate metabolic process"/>
    <property type="evidence" value="ECO:0007669"/>
    <property type="project" value="InterPro"/>
</dbReference>
<dbReference type="SUPFAM" id="SSF49863">
    <property type="entry name" value="Hyaluronate lyase-like, C-terminal domain"/>
    <property type="match status" value="1"/>
</dbReference>
<dbReference type="Pfam" id="PF02884">
    <property type="entry name" value="Lyase_8_C"/>
    <property type="match status" value="1"/>
</dbReference>
<dbReference type="PANTHER" id="PTHR38481:SF1">
    <property type="entry name" value="HYALURONATE LYASE"/>
    <property type="match status" value="1"/>
</dbReference>
<dbReference type="EMBL" id="VCIW01000007">
    <property type="protein sequence ID" value="TLS51812.1"/>
    <property type="molecule type" value="Genomic_DNA"/>
</dbReference>
<dbReference type="InterPro" id="IPR036116">
    <property type="entry name" value="FN3_sf"/>
</dbReference>
<feature type="active site" evidence="4">
    <location>
        <position position="253"/>
    </location>
</feature>
<feature type="region of interest" description="Disordered" evidence="5">
    <location>
        <begin position="470"/>
        <end position="490"/>
    </location>
</feature>
<reference evidence="8 9" key="1">
    <citation type="submission" date="2019-05" db="EMBL/GenBank/DDBJ databases">
        <authorList>
            <person name="Narsing Rao M.P."/>
            <person name="Li W.J."/>
        </authorList>
    </citation>
    <scope>NUCLEOTIDE SEQUENCE [LARGE SCALE GENOMIC DNA]</scope>
    <source>
        <strain evidence="8 9">SYSU_K30003</strain>
    </source>
</reference>
<dbReference type="SUPFAM" id="SSF48230">
    <property type="entry name" value="Chondroitin AC/alginate lyase"/>
    <property type="match status" value="1"/>
</dbReference>
<feature type="active site" evidence="4">
    <location>
        <position position="262"/>
    </location>
</feature>
<evidence type="ECO:0000256" key="2">
    <source>
        <dbReference type="ARBA" id="ARBA00022729"/>
    </source>
</evidence>
<dbReference type="Gene3D" id="2.70.98.10">
    <property type="match status" value="1"/>
</dbReference>
<dbReference type="GO" id="GO:0005576">
    <property type="term" value="C:extracellular region"/>
    <property type="evidence" value="ECO:0007669"/>
    <property type="project" value="InterPro"/>
</dbReference>
<dbReference type="SMART" id="SM00060">
    <property type="entry name" value="FN3"/>
    <property type="match status" value="2"/>
</dbReference>
<dbReference type="SUPFAM" id="SSF74650">
    <property type="entry name" value="Galactose mutarotase-like"/>
    <property type="match status" value="1"/>
</dbReference>
<dbReference type="NCBIfam" id="NF047446">
    <property type="entry name" value="barrel_OmpL47"/>
    <property type="match status" value="1"/>
</dbReference>
<name>A0A5R9G611_9BACL</name>
<comment type="similarity">
    <text evidence="1">Belongs to the polysaccharide lyase 8 family.</text>
</comment>
<proteinExistence type="inferred from homology"/>
<evidence type="ECO:0000256" key="1">
    <source>
        <dbReference type="ARBA" id="ARBA00006699"/>
    </source>
</evidence>
<dbReference type="Pfam" id="PF00041">
    <property type="entry name" value="fn3"/>
    <property type="match status" value="2"/>
</dbReference>
<dbReference type="SUPFAM" id="SSF49265">
    <property type="entry name" value="Fibronectin type III"/>
    <property type="match status" value="1"/>
</dbReference>
<dbReference type="InterPro" id="IPR004103">
    <property type="entry name" value="Lyase_8_C"/>
</dbReference>
<dbReference type="Pfam" id="PF08124">
    <property type="entry name" value="Lyase_8_N"/>
    <property type="match status" value="1"/>
</dbReference>
<evidence type="ECO:0000256" key="6">
    <source>
        <dbReference type="SAM" id="SignalP"/>
    </source>
</evidence>
<dbReference type="InterPro" id="IPR003961">
    <property type="entry name" value="FN3_dom"/>
</dbReference>
<dbReference type="InterPro" id="IPR054470">
    <property type="entry name" value="FIMAH_dom"/>
</dbReference>
<dbReference type="GO" id="GO:0016837">
    <property type="term" value="F:carbon-oxygen lyase activity, acting on polysaccharides"/>
    <property type="evidence" value="ECO:0007669"/>
    <property type="project" value="UniProtKB-ARBA"/>
</dbReference>
<dbReference type="InterPro" id="IPR038970">
    <property type="entry name" value="Lyase_8"/>
</dbReference>
<dbReference type="PANTHER" id="PTHR38481">
    <property type="entry name" value="HYALURONATE LYASE"/>
    <property type="match status" value="1"/>
</dbReference>
<dbReference type="Pfam" id="PF02278">
    <property type="entry name" value="Lyase_8"/>
    <property type="match status" value="1"/>
</dbReference>
<accession>A0A5R9G611</accession>
<gene>
    <name evidence="8" type="ORF">FE782_12935</name>
</gene>
<evidence type="ECO:0000256" key="4">
    <source>
        <dbReference type="PIRSR" id="PIRSR638970-1"/>
    </source>
</evidence>
<feature type="domain" description="Fibronectin type-III" evidence="7">
    <location>
        <begin position="1014"/>
        <end position="1104"/>
    </location>
</feature>
<dbReference type="CDD" id="cd01083">
    <property type="entry name" value="GAG_Lyase"/>
    <property type="match status" value="1"/>
</dbReference>
<dbReference type="Pfam" id="PF22888">
    <property type="entry name" value="FIMAH"/>
    <property type="match status" value="1"/>
</dbReference>
<keyword evidence="9" id="KW-1185">Reference proteome</keyword>
<dbReference type="InterPro" id="IPR008929">
    <property type="entry name" value="Chondroitin_lyas"/>
</dbReference>
<evidence type="ECO:0000256" key="3">
    <source>
        <dbReference type="ARBA" id="ARBA00023239"/>
    </source>
</evidence>
<evidence type="ECO:0000313" key="9">
    <source>
        <dbReference type="Proteomes" id="UP000309676"/>
    </source>
</evidence>
<dbReference type="InterPro" id="IPR058094">
    <property type="entry name" value="Ig-like_OmpL47-like"/>
</dbReference>
<dbReference type="OrthoDB" id="6636047at2"/>
<dbReference type="Gene3D" id="3.30.1920.20">
    <property type="match status" value="1"/>
</dbReference>
<dbReference type="CDD" id="cd00063">
    <property type="entry name" value="FN3"/>
    <property type="match status" value="2"/>
</dbReference>
<feature type="active site" evidence="4">
    <location>
        <position position="316"/>
    </location>
</feature>
<dbReference type="RefSeq" id="WP_138194519.1">
    <property type="nucleotide sequence ID" value="NZ_VCIW01000007.1"/>
</dbReference>
<keyword evidence="3" id="KW-0456">Lyase</keyword>
<dbReference type="InterPro" id="IPR014718">
    <property type="entry name" value="GH-type_carb-bd"/>
</dbReference>
<dbReference type="GO" id="GO:0030246">
    <property type="term" value="F:carbohydrate binding"/>
    <property type="evidence" value="ECO:0007669"/>
    <property type="project" value="InterPro"/>
</dbReference>
<dbReference type="Gene3D" id="2.60.220.10">
    <property type="entry name" value="Polysaccharide lyase family 8-like, C-terminal"/>
    <property type="match status" value="1"/>
</dbReference>
<evidence type="ECO:0000256" key="5">
    <source>
        <dbReference type="SAM" id="MobiDB-lite"/>
    </source>
</evidence>
<keyword evidence="2 6" id="KW-0732">Signal</keyword>
<dbReference type="InterPro" id="IPR011071">
    <property type="entry name" value="Lyase_8-like_C"/>
</dbReference>
<evidence type="ECO:0000259" key="7">
    <source>
        <dbReference type="PROSITE" id="PS50853"/>
    </source>
</evidence>
<dbReference type="Pfam" id="PF25275">
    <property type="entry name" value="Golvesin_C"/>
    <property type="match status" value="2"/>
</dbReference>
<organism evidence="8 9">
    <name type="scientific">Paenibacillus antri</name>
    <dbReference type="NCBI Taxonomy" id="2582848"/>
    <lineage>
        <taxon>Bacteria</taxon>
        <taxon>Bacillati</taxon>
        <taxon>Bacillota</taxon>
        <taxon>Bacilli</taxon>
        <taxon>Bacillales</taxon>
        <taxon>Paenibacillaceae</taxon>
        <taxon>Paenibacillus</taxon>
    </lineage>
</organism>
<dbReference type="InterPro" id="IPR033803">
    <property type="entry name" value="CBD-like_Golvesin-Xly"/>
</dbReference>
<feature type="domain" description="Fibronectin type-III" evidence="7">
    <location>
        <begin position="792"/>
        <end position="882"/>
    </location>
</feature>
<comment type="caution">
    <text evidence="8">The sequence shown here is derived from an EMBL/GenBank/DDBJ whole genome shotgun (WGS) entry which is preliminary data.</text>
</comment>